<protein>
    <recommendedName>
        <fullName evidence="1">NYN domain-containing protein</fullName>
    </recommendedName>
</protein>
<dbReference type="GO" id="GO:0004540">
    <property type="term" value="F:RNA nuclease activity"/>
    <property type="evidence" value="ECO:0007669"/>
    <property type="project" value="InterPro"/>
</dbReference>
<dbReference type="AlphaFoldDB" id="A0A3S9WE34"/>
<dbReference type="EMBL" id="CP031423">
    <property type="protein sequence ID" value="AZS38294.1"/>
    <property type="molecule type" value="Genomic_DNA"/>
</dbReference>
<feature type="domain" description="NYN" evidence="1">
    <location>
        <begin position="17"/>
        <end position="148"/>
    </location>
</feature>
<keyword evidence="3" id="KW-1185">Reference proteome</keyword>
<dbReference type="Pfam" id="PF01936">
    <property type="entry name" value="NYN"/>
    <property type="match status" value="1"/>
</dbReference>
<evidence type="ECO:0000313" key="3">
    <source>
        <dbReference type="Proteomes" id="UP000276888"/>
    </source>
</evidence>
<dbReference type="Gene3D" id="3.40.50.1010">
    <property type="entry name" value="5'-nuclease"/>
    <property type="match status" value="1"/>
</dbReference>
<evidence type="ECO:0000259" key="1">
    <source>
        <dbReference type="Pfam" id="PF01936"/>
    </source>
</evidence>
<dbReference type="KEGG" id="mlv:CVS47_02947"/>
<gene>
    <name evidence="2" type="ORF">CVS47_02947</name>
</gene>
<evidence type="ECO:0000313" key="2">
    <source>
        <dbReference type="EMBL" id="AZS38294.1"/>
    </source>
</evidence>
<accession>A0A3S9WE34</accession>
<name>A0A3S9WE34_9MICO</name>
<proteinExistence type="predicted"/>
<organism evidence="2 3">
    <name type="scientific">Microbacterium lemovicicum</name>
    <dbReference type="NCBI Taxonomy" id="1072463"/>
    <lineage>
        <taxon>Bacteria</taxon>
        <taxon>Bacillati</taxon>
        <taxon>Actinomycetota</taxon>
        <taxon>Actinomycetes</taxon>
        <taxon>Micrococcales</taxon>
        <taxon>Microbacteriaceae</taxon>
        <taxon>Microbacterium</taxon>
    </lineage>
</organism>
<dbReference type="Proteomes" id="UP000276888">
    <property type="component" value="Chromosome"/>
</dbReference>
<reference evidence="2 3" key="1">
    <citation type="submission" date="2018-08" db="EMBL/GenBank/DDBJ databases">
        <title>Microbacterium lemovicicum sp. nov., a bacterium isolated from a natural uranium-rich soil.</title>
        <authorList>
            <person name="ORTET P."/>
        </authorList>
    </citation>
    <scope>NUCLEOTIDE SEQUENCE [LARGE SCALE GENOMIC DNA]</scope>
    <source>
        <strain evidence="2 3">Viu22</strain>
    </source>
</reference>
<dbReference type="InterPro" id="IPR021139">
    <property type="entry name" value="NYN"/>
</dbReference>
<sequence>MTYRRGTAVPDSDDRMTWLLVDGENIDATLGSSILNRRPQPDERPRWDRLVTFAERTWHQAARGMFFLNASAGIPLPFVQALKAMDYVVVPLSGSQDEKIVDIAIQRTLRALADRDADLILVSHDGDFLPEVAALIDPSRRVGVAAFSEFRNAGYNTLAGLERFDLEYDARVFDAPLPRLRIIPIEEFDPAVFLDL</sequence>